<dbReference type="EMBL" id="CP003600">
    <property type="protein sequence ID" value="AFY93425.1"/>
    <property type="molecule type" value="Genomic_DNA"/>
</dbReference>
<reference evidence="1 2" key="1">
    <citation type="submission" date="2012-05" db="EMBL/GenBank/DDBJ databases">
        <title>Finished chromosome of genome of Chamaesiphon sp. PCC 6605.</title>
        <authorList>
            <consortium name="US DOE Joint Genome Institute"/>
            <person name="Gugger M."/>
            <person name="Coursin T."/>
            <person name="Rippka R."/>
            <person name="Tandeau De Marsac N."/>
            <person name="Huntemann M."/>
            <person name="Wei C.-L."/>
            <person name="Han J."/>
            <person name="Detter J.C."/>
            <person name="Han C."/>
            <person name="Tapia R."/>
            <person name="Chen A."/>
            <person name="Kyrpides N."/>
            <person name="Mavromatis K."/>
            <person name="Markowitz V."/>
            <person name="Szeto E."/>
            <person name="Ivanova N."/>
            <person name="Pagani I."/>
            <person name="Pati A."/>
            <person name="Goodwin L."/>
            <person name="Nordberg H.P."/>
            <person name="Cantor M.N."/>
            <person name="Hua S.X."/>
            <person name="Woyke T."/>
            <person name="Kerfeld C.A."/>
        </authorList>
    </citation>
    <scope>NUCLEOTIDE SEQUENCE [LARGE SCALE GENOMIC DNA]</scope>
    <source>
        <strain evidence="2">ATCC 27169 / PCC 6605</strain>
    </source>
</reference>
<gene>
    <name evidence="1" type="ORF">Cha6605_2352</name>
</gene>
<dbReference type="AlphaFoldDB" id="K9UF27"/>
<name>K9UF27_CHAP6</name>
<keyword evidence="2" id="KW-1185">Reference proteome</keyword>
<accession>K9UF27</accession>
<dbReference type="KEGG" id="cmp:Cha6605_2352"/>
<evidence type="ECO:0000313" key="1">
    <source>
        <dbReference type="EMBL" id="AFY93425.1"/>
    </source>
</evidence>
<proteinExistence type="predicted"/>
<evidence type="ECO:0000313" key="2">
    <source>
        <dbReference type="Proteomes" id="UP000010366"/>
    </source>
</evidence>
<protein>
    <submittedName>
        <fullName evidence="1">Uncharacterized protein</fullName>
    </submittedName>
</protein>
<sequence>MIWDRLTWIGSYLISKITYCRTELVINNFIIPDLLNFYELSTLQVG</sequence>
<organism evidence="1 2">
    <name type="scientific">Chamaesiphon minutus (strain ATCC 27169 / PCC 6605)</name>
    <dbReference type="NCBI Taxonomy" id="1173020"/>
    <lineage>
        <taxon>Bacteria</taxon>
        <taxon>Bacillati</taxon>
        <taxon>Cyanobacteriota</taxon>
        <taxon>Cyanophyceae</taxon>
        <taxon>Gomontiellales</taxon>
        <taxon>Chamaesiphonaceae</taxon>
        <taxon>Chamaesiphon</taxon>
    </lineage>
</organism>
<dbReference type="HOGENOM" id="CLU_3181684_0_0_3"/>
<dbReference type="Proteomes" id="UP000010366">
    <property type="component" value="Chromosome"/>
</dbReference>